<evidence type="ECO:0000259" key="1">
    <source>
        <dbReference type="Pfam" id="PF14238"/>
    </source>
</evidence>
<evidence type="ECO:0000313" key="2">
    <source>
        <dbReference type="EMBL" id="ACY48651.1"/>
    </source>
</evidence>
<proteinExistence type="predicted"/>
<dbReference type="STRING" id="518766.Rmar_1767"/>
<gene>
    <name evidence="2" type="ordered locus">Rmar_1767</name>
</gene>
<keyword evidence="3" id="KW-1185">Reference proteome</keyword>
<dbReference type="Pfam" id="PF14238">
    <property type="entry name" value="DUF4340"/>
    <property type="match status" value="1"/>
</dbReference>
<name>D0MJJ3_RHOM4</name>
<organism evidence="2 3">
    <name type="scientific">Rhodothermus marinus (strain ATCC 43812 / DSM 4252 / R-10)</name>
    <name type="common">Rhodothermus obamensis</name>
    <dbReference type="NCBI Taxonomy" id="518766"/>
    <lineage>
        <taxon>Bacteria</taxon>
        <taxon>Pseudomonadati</taxon>
        <taxon>Rhodothermota</taxon>
        <taxon>Rhodothermia</taxon>
        <taxon>Rhodothermales</taxon>
        <taxon>Rhodothermaceae</taxon>
        <taxon>Rhodothermus</taxon>
    </lineage>
</organism>
<dbReference type="eggNOG" id="ENOG5033IZF">
    <property type="taxonomic scope" value="Bacteria"/>
</dbReference>
<dbReference type="AlphaFoldDB" id="D0MJJ3"/>
<feature type="domain" description="DUF4340" evidence="1">
    <location>
        <begin position="68"/>
        <end position="235"/>
    </location>
</feature>
<dbReference type="KEGG" id="rmr:Rmar_1767"/>
<dbReference type="EMBL" id="CP001807">
    <property type="protein sequence ID" value="ACY48651.1"/>
    <property type="molecule type" value="Genomic_DNA"/>
</dbReference>
<dbReference type="OrthoDB" id="9768524at2"/>
<dbReference type="InterPro" id="IPR025641">
    <property type="entry name" value="DUF4340"/>
</dbReference>
<evidence type="ECO:0000313" key="3">
    <source>
        <dbReference type="Proteomes" id="UP000002221"/>
    </source>
</evidence>
<reference evidence="2 3" key="1">
    <citation type="journal article" date="2009" name="Stand. Genomic Sci.">
        <title>Complete genome sequence of Rhodothermus marinus type strain (R-10).</title>
        <authorList>
            <person name="Nolan M."/>
            <person name="Tindall B.J."/>
            <person name="Pomrenke H."/>
            <person name="Lapidus A."/>
            <person name="Copeland A."/>
            <person name="Glavina Del Rio T."/>
            <person name="Lucas S."/>
            <person name="Chen F."/>
            <person name="Tice H."/>
            <person name="Cheng J.F."/>
            <person name="Saunders E."/>
            <person name="Han C."/>
            <person name="Bruce D."/>
            <person name="Goodwin L."/>
            <person name="Chain P."/>
            <person name="Pitluck S."/>
            <person name="Ovchinikova G."/>
            <person name="Pati A."/>
            <person name="Ivanova N."/>
            <person name="Mavromatis K."/>
            <person name="Chen A."/>
            <person name="Palaniappan K."/>
            <person name="Land M."/>
            <person name="Hauser L."/>
            <person name="Chang Y.J."/>
            <person name="Jeffries C.D."/>
            <person name="Brettin T."/>
            <person name="Goker M."/>
            <person name="Bristow J."/>
            <person name="Eisen J.A."/>
            <person name="Markowitz V."/>
            <person name="Hugenholtz P."/>
            <person name="Kyrpides N.C."/>
            <person name="Klenk H.P."/>
            <person name="Detter J.C."/>
        </authorList>
    </citation>
    <scope>NUCLEOTIDE SEQUENCE [LARGE SCALE GENOMIC DNA]</scope>
    <source>
        <strain evidence="3">ATCC 43812 / DSM 4252 / R-10</strain>
    </source>
</reference>
<protein>
    <recommendedName>
        <fullName evidence="1">DUF4340 domain-containing protein</fullName>
    </recommendedName>
</protein>
<dbReference type="Proteomes" id="UP000002221">
    <property type="component" value="Chromosome"/>
</dbReference>
<dbReference type="HOGENOM" id="CLU_860152_0_0_10"/>
<dbReference type="RefSeq" id="WP_012844262.1">
    <property type="nucleotide sequence ID" value="NC_013501.1"/>
</dbReference>
<accession>D0MJJ3</accession>
<sequence>MSRKNPVVILSIVLVVLLVLAWATGAFKRNPSTIDVPEWTLRADEITRIQLERPGKDPLVLERSGSGWQLTAPIRYPADSSFARRFVENLAETELESVVSTNPARYGNYGVADSNAIRLVAYRKAGDSLQLFWGNTGPDFNARYVRLATDERVFLARTDLTFPEDLSRWRDKTILNVPAGQLEALEVQHEGKRYGVRRGESGWELVEDDQTAPADSAAAARWAGQFDPLRADGFFDDLPADSIRRAPDYVLTLRLPGGVQQVLYFDERSNGWALVRGDDETVFRIYAYRRNQLLPEASSLRAKSEE</sequence>